<feature type="compositionally biased region" description="Low complexity" evidence="1">
    <location>
        <begin position="170"/>
        <end position="187"/>
    </location>
</feature>
<comment type="caution">
    <text evidence="2">The sequence shown here is derived from an EMBL/GenBank/DDBJ whole genome shotgun (WGS) entry which is preliminary data.</text>
</comment>
<accession>A0A0N1PEQ5</accession>
<feature type="region of interest" description="Disordered" evidence="1">
    <location>
        <begin position="221"/>
        <end position="292"/>
    </location>
</feature>
<feature type="region of interest" description="Disordered" evidence="1">
    <location>
        <begin position="136"/>
        <end position="204"/>
    </location>
</feature>
<feature type="compositionally biased region" description="Low complexity" evidence="1">
    <location>
        <begin position="136"/>
        <end position="155"/>
    </location>
</feature>
<dbReference type="OMA" id="WVQMQAQ"/>
<dbReference type="OrthoDB" id="268055at2759"/>
<evidence type="ECO:0000256" key="1">
    <source>
        <dbReference type="SAM" id="MobiDB-lite"/>
    </source>
</evidence>
<dbReference type="AlphaFoldDB" id="A0A0N1PEQ5"/>
<evidence type="ECO:0000313" key="2">
    <source>
        <dbReference type="EMBL" id="KPI87470.1"/>
    </source>
</evidence>
<dbReference type="Proteomes" id="UP000038009">
    <property type="component" value="Unassembled WGS sequence"/>
</dbReference>
<proteinExistence type="predicted"/>
<dbReference type="EMBL" id="LJSK01000087">
    <property type="protein sequence ID" value="KPI87470.1"/>
    <property type="molecule type" value="Genomic_DNA"/>
</dbReference>
<evidence type="ECO:0000313" key="3">
    <source>
        <dbReference type="Proteomes" id="UP000038009"/>
    </source>
</evidence>
<keyword evidence="3" id="KW-1185">Reference proteome</keyword>
<sequence>MILRTSSYLSKAGVRWANVAALASPYSSVLSSLACEYAMSAGLSQTHGCGSAEALDNHYLHLNTQLLAQLQSGDVLTAMQTAEAIRALCLNGLPQADTNTAAPSTQAMAQGAKLFRGSPAERLLSMQSELVLSFGQQQEQLLSETQSSSSPPSTQGEDPTSEASDTDLHTSSTQSESSDTSSSASSSEEQEEREVGNRRTNPSQPLLSLAEALTKWAQGIEARQHRPQPSQAAHAPTAHVHAPVRPSPPPSKPQLQRCRPEKNKSRPKDVNSSKDCTALAERNAGGRPQHDTAIVDAEAEADEMWERMQQEVAKEMERLAVVRKHR</sequence>
<dbReference type="PROSITE" id="PS51257">
    <property type="entry name" value="PROKAR_LIPOPROTEIN"/>
    <property type="match status" value="1"/>
</dbReference>
<feature type="compositionally biased region" description="Basic and acidic residues" evidence="1">
    <location>
        <begin position="258"/>
        <end position="272"/>
    </location>
</feature>
<protein>
    <submittedName>
        <fullName evidence="2">Uncharacterized protein</fullName>
    </submittedName>
</protein>
<feature type="compositionally biased region" description="Low complexity" evidence="1">
    <location>
        <begin position="232"/>
        <end position="244"/>
    </location>
</feature>
<dbReference type="VEuPathDB" id="TriTrypDB:Lsey_0087_0170"/>
<reference evidence="2 3" key="1">
    <citation type="journal article" date="2015" name="PLoS Pathog.">
        <title>Leptomonas seymouri: Adaptations to the Dixenous Life Cycle Analyzed by Genome Sequencing, Transcriptome Profiling and Co-infection with Leishmania donovani.</title>
        <authorList>
            <person name="Kraeva N."/>
            <person name="Butenko A."/>
            <person name="Hlavacova J."/>
            <person name="Kostygov A."/>
            <person name="Myskova J."/>
            <person name="Grybchuk D."/>
            <person name="Lestinova T."/>
            <person name="Votypka J."/>
            <person name="Volf P."/>
            <person name="Opperdoes F."/>
            <person name="Flegontov P."/>
            <person name="Lukes J."/>
            <person name="Yurchenko V."/>
        </authorList>
    </citation>
    <scope>NUCLEOTIDE SEQUENCE [LARGE SCALE GENOMIC DNA]</scope>
    <source>
        <strain evidence="2 3">ATCC 30220</strain>
    </source>
</reference>
<organism evidence="2 3">
    <name type="scientific">Leptomonas seymouri</name>
    <dbReference type="NCBI Taxonomy" id="5684"/>
    <lineage>
        <taxon>Eukaryota</taxon>
        <taxon>Discoba</taxon>
        <taxon>Euglenozoa</taxon>
        <taxon>Kinetoplastea</taxon>
        <taxon>Metakinetoplastina</taxon>
        <taxon>Trypanosomatida</taxon>
        <taxon>Trypanosomatidae</taxon>
        <taxon>Leishmaniinae</taxon>
        <taxon>Leptomonas</taxon>
    </lineage>
</organism>
<gene>
    <name evidence="2" type="ORF">ABL78_3459</name>
</gene>
<name>A0A0N1PEQ5_LEPSE</name>